<evidence type="ECO:0000313" key="3">
    <source>
        <dbReference type="Proteomes" id="UP001607303"/>
    </source>
</evidence>
<sequence>MNPTKIRVRKSNWIFRRNFREVLKNAAIRSAILAHHKILKIHKYFRPRSHRVEVAAVGDPRANGVSTLNFANQTKSITVGLLIAPENTTPVPADTRASVLPILPVFRADISRFAKTRKRRREREENEKRRKPERVICERTRERDGAEKKRKQRISVRCNGTHACMKKMKMGRKDGHRKSVHPTKTRTRKSSSIFLY</sequence>
<evidence type="ECO:0000256" key="1">
    <source>
        <dbReference type="SAM" id="MobiDB-lite"/>
    </source>
</evidence>
<dbReference type="Proteomes" id="UP001607303">
    <property type="component" value="Unassembled WGS sequence"/>
</dbReference>
<evidence type="ECO:0000313" key="2">
    <source>
        <dbReference type="EMBL" id="KAL2732807.1"/>
    </source>
</evidence>
<organism evidence="2 3">
    <name type="scientific">Vespula maculifrons</name>
    <name type="common">Eastern yellow jacket</name>
    <name type="synonym">Wasp</name>
    <dbReference type="NCBI Taxonomy" id="7453"/>
    <lineage>
        <taxon>Eukaryota</taxon>
        <taxon>Metazoa</taxon>
        <taxon>Ecdysozoa</taxon>
        <taxon>Arthropoda</taxon>
        <taxon>Hexapoda</taxon>
        <taxon>Insecta</taxon>
        <taxon>Pterygota</taxon>
        <taxon>Neoptera</taxon>
        <taxon>Endopterygota</taxon>
        <taxon>Hymenoptera</taxon>
        <taxon>Apocrita</taxon>
        <taxon>Aculeata</taxon>
        <taxon>Vespoidea</taxon>
        <taxon>Vespidae</taxon>
        <taxon>Vespinae</taxon>
        <taxon>Vespula</taxon>
    </lineage>
</organism>
<dbReference type="AlphaFoldDB" id="A0ABD2BJ55"/>
<comment type="caution">
    <text evidence="2">The sequence shown here is derived from an EMBL/GenBank/DDBJ whole genome shotgun (WGS) entry which is preliminary data.</text>
</comment>
<feature type="compositionally biased region" description="Basic residues" evidence="1">
    <location>
        <begin position="168"/>
        <end position="189"/>
    </location>
</feature>
<reference evidence="2 3" key="1">
    <citation type="journal article" date="2024" name="Ann. Entomol. Soc. Am.">
        <title>Genomic analyses of the southern and eastern yellowjacket wasps (Hymenoptera: Vespidae) reveal evolutionary signatures of social life.</title>
        <authorList>
            <person name="Catto M.A."/>
            <person name="Caine P.B."/>
            <person name="Orr S.E."/>
            <person name="Hunt B.G."/>
            <person name="Goodisman M.A.D."/>
        </authorList>
    </citation>
    <scope>NUCLEOTIDE SEQUENCE [LARGE SCALE GENOMIC DNA]</scope>
    <source>
        <strain evidence="2">232</strain>
        <tissue evidence="2">Head and thorax</tissue>
    </source>
</reference>
<name>A0ABD2BJ55_VESMC</name>
<keyword evidence="3" id="KW-1185">Reference proteome</keyword>
<feature type="region of interest" description="Disordered" evidence="1">
    <location>
        <begin position="168"/>
        <end position="196"/>
    </location>
</feature>
<protein>
    <submittedName>
        <fullName evidence="2">Uncharacterized protein</fullName>
    </submittedName>
</protein>
<gene>
    <name evidence="2" type="ORF">V1477_015048</name>
</gene>
<dbReference type="EMBL" id="JAYRBN010000075">
    <property type="protein sequence ID" value="KAL2732807.1"/>
    <property type="molecule type" value="Genomic_DNA"/>
</dbReference>
<accession>A0ABD2BJ55</accession>
<proteinExistence type="predicted"/>